<dbReference type="Pfam" id="PF18545">
    <property type="entry name" value="HalOD1"/>
    <property type="match status" value="1"/>
</dbReference>
<evidence type="ECO:0000259" key="1">
    <source>
        <dbReference type="Pfam" id="PF18545"/>
    </source>
</evidence>
<reference evidence="2 3" key="1">
    <citation type="submission" date="2019-01" db="EMBL/GenBank/DDBJ databases">
        <title>Halorientalis sp. F13-25 a new haloarchaeum isolated from hypersaline water.</title>
        <authorList>
            <person name="Ana D.-V."/>
            <person name="Cristina S.-P."/>
            <person name="Antonio V."/>
        </authorList>
    </citation>
    <scope>NUCLEOTIDE SEQUENCE [LARGE SCALE GENOMIC DNA]</scope>
    <source>
        <strain evidence="2 3">F13-25</strain>
    </source>
</reference>
<dbReference type="Proteomes" id="UP000289691">
    <property type="component" value="Unassembled WGS sequence"/>
</dbReference>
<dbReference type="InterPro" id="IPR040624">
    <property type="entry name" value="HalOD1"/>
</dbReference>
<dbReference type="OrthoDB" id="271604at2157"/>
<dbReference type="EMBL" id="RDFA01000003">
    <property type="protein sequence ID" value="RXK49077.1"/>
    <property type="molecule type" value="Genomic_DNA"/>
</dbReference>
<name>A0A498KV71_9EURY</name>
<dbReference type="RefSeq" id="WP_129068674.1">
    <property type="nucleotide sequence ID" value="NZ_RDFA01000003.1"/>
</dbReference>
<evidence type="ECO:0000313" key="3">
    <source>
        <dbReference type="Proteomes" id="UP000289691"/>
    </source>
</evidence>
<accession>A0A498KV71</accession>
<evidence type="ECO:0000313" key="2">
    <source>
        <dbReference type="EMBL" id="RXK49077.1"/>
    </source>
</evidence>
<dbReference type="AlphaFoldDB" id="A0A498KV71"/>
<proteinExistence type="predicted"/>
<protein>
    <recommendedName>
        <fullName evidence="1">Halobacterial output domain-containing protein</fullName>
    </recommendedName>
</protein>
<gene>
    <name evidence="2" type="ORF">EAF64_09105</name>
</gene>
<sequence length="96" mass="10065">MTRANKPVVEAIVNAVARAEGVEPVDLSEPVFAFVDPDALDRLVTSASAQTALSVSFEAWGHEIGITADGAVTVDGEVQDQLAFEVAPRTERGIDG</sequence>
<comment type="caution">
    <text evidence="2">The sequence shown here is derived from an EMBL/GenBank/DDBJ whole genome shotgun (WGS) entry which is preliminary data.</text>
</comment>
<feature type="domain" description="Halobacterial output" evidence="1">
    <location>
        <begin position="5"/>
        <end position="75"/>
    </location>
</feature>
<keyword evidence="3" id="KW-1185">Reference proteome</keyword>
<organism evidence="2 3">
    <name type="scientific">Halorientalis pallida</name>
    <dbReference type="NCBI Taxonomy" id="2479928"/>
    <lineage>
        <taxon>Archaea</taxon>
        <taxon>Methanobacteriati</taxon>
        <taxon>Methanobacteriota</taxon>
        <taxon>Stenosarchaea group</taxon>
        <taxon>Halobacteria</taxon>
        <taxon>Halobacteriales</taxon>
        <taxon>Haloarculaceae</taxon>
        <taxon>Halorientalis</taxon>
    </lineage>
</organism>